<dbReference type="SMART" id="SM00842">
    <property type="entry name" value="FtsA"/>
    <property type="match status" value="1"/>
</dbReference>
<comment type="caution">
    <text evidence="2">The sequence shown here is derived from an EMBL/GenBank/DDBJ whole genome shotgun (WGS) entry which is preliminary data.</text>
</comment>
<dbReference type="PANTHER" id="PTHR32432">
    <property type="entry name" value="CELL DIVISION PROTEIN FTSA-RELATED"/>
    <property type="match status" value="1"/>
</dbReference>
<accession>A0A0G0W1Y6</accession>
<dbReference type="AlphaFoldDB" id="A0A0G0W1Y6"/>
<dbReference type="SUPFAM" id="SSF53067">
    <property type="entry name" value="Actin-like ATPase domain"/>
    <property type="match status" value="2"/>
</dbReference>
<dbReference type="EMBL" id="LBZV01000001">
    <property type="protein sequence ID" value="KKR78300.1"/>
    <property type="molecule type" value="Genomic_DNA"/>
</dbReference>
<evidence type="ECO:0000259" key="1">
    <source>
        <dbReference type="SMART" id="SM00842"/>
    </source>
</evidence>
<dbReference type="PANTHER" id="PTHR32432:SF3">
    <property type="entry name" value="ETHANOLAMINE UTILIZATION PROTEIN EUTJ"/>
    <property type="match status" value="1"/>
</dbReference>
<dbReference type="GO" id="GO:0051301">
    <property type="term" value="P:cell division"/>
    <property type="evidence" value="ECO:0007669"/>
    <property type="project" value="InterPro"/>
</dbReference>
<dbReference type="PIRSF" id="PIRSF019169">
    <property type="entry name" value="PilM"/>
    <property type="match status" value="1"/>
</dbReference>
<sequence>MAALPFGLDIGRSFIKVVQVKRHGGKKLLTSVFSAATPSGGMVTDSPIELKKISESVKSAVSQAKVEGRQCIVSLIESQTVTRLVQMPNLTDKELAAAINYEADKYIPLPIKEVNLQYKVVVRYPTGMEAGGKMDVLLVAAPKRVVEKYLIVVHDCGLKLAAIETESSATARALASGVEAAVVIVSFGSASTEVVAVRQGSVIFTRSIPTGGDALTRAVMAEFNLQHSQAEQYKHSYGILENQLGGKVASVLKPVLEVIIAEIIRAVDFSKTHMLEAQLARIIIAGGGAYLPGLSEFVTRRTSLEVSLADPWEEFVKEGLILKFPGQGGFYTTATGLAVRG</sequence>
<name>A0A0G0W1Y6_9BACT</name>
<dbReference type="InterPro" id="IPR003494">
    <property type="entry name" value="SHS2_FtsA"/>
</dbReference>
<dbReference type="InterPro" id="IPR005883">
    <property type="entry name" value="PilM"/>
</dbReference>
<dbReference type="Proteomes" id="UP000034292">
    <property type="component" value="Unassembled WGS sequence"/>
</dbReference>
<dbReference type="Gene3D" id="3.30.1490.300">
    <property type="match status" value="1"/>
</dbReference>
<dbReference type="NCBIfam" id="TIGR01175">
    <property type="entry name" value="pilM"/>
    <property type="match status" value="1"/>
</dbReference>
<organism evidence="2 3">
    <name type="scientific">Candidatus Curtissbacteria bacterium GW2011_GWA1_40_9</name>
    <dbReference type="NCBI Taxonomy" id="1618408"/>
    <lineage>
        <taxon>Bacteria</taxon>
        <taxon>Candidatus Curtissiibacteriota</taxon>
    </lineage>
</organism>
<dbReference type="CDD" id="cd24049">
    <property type="entry name" value="ASKHA_NBD_PilM"/>
    <property type="match status" value="1"/>
</dbReference>
<dbReference type="Gene3D" id="3.30.420.40">
    <property type="match status" value="2"/>
</dbReference>
<dbReference type="InterPro" id="IPR043129">
    <property type="entry name" value="ATPase_NBD"/>
</dbReference>
<dbReference type="InterPro" id="IPR050696">
    <property type="entry name" value="FtsA/MreB"/>
</dbReference>
<feature type="domain" description="SHS2" evidence="1">
    <location>
        <begin position="5"/>
        <end position="174"/>
    </location>
</feature>
<proteinExistence type="predicted"/>
<gene>
    <name evidence="2" type="ORF">UU23_C0001G0064</name>
</gene>
<evidence type="ECO:0000313" key="2">
    <source>
        <dbReference type="EMBL" id="KKR78300.1"/>
    </source>
</evidence>
<dbReference type="Pfam" id="PF11104">
    <property type="entry name" value="PilM_2"/>
    <property type="match status" value="1"/>
</dbReference>
<dbReference type="STRING" id="1618408.UU23_C0001G0064"/>
<evidence type="ECO:0000313" key="3">
    <source>
        <dbReference type="Proteomes" id="UP000034292"/>
    </source>
</evidence>
<reference evidence="2 3" key="1">
    <citation type="journal article" date="2015" name="Nature">
        <title>rRNA introns, odd ribosomes, and small enigmatic genomes across a large radiation of phyla.</title>
        <authorList>
            <person name="Brown C.T."/>
            <person name="Hug L.A."/>
            <person name="Thomas B.C."/>
            <person name="Sharon I."/>
            <person name="Castelle C.J."/>
            <person name="Singh A."/>
            <person name="Wilkins M.J."/>
            <person name="Williams K.H."/>
            <person name="Banfield J.F."/>
        </authorList>
    </citation>
    <scope>NUCLEOTIDE SEQUENCE [LARGE SCALE GENOMIC DNA]</scope>
</reference>
<protein>
    <submittedName>
        <fullName evidence="2">Type IV pilus assembly protein PilM, nonfunctional</fullName>
    </submittedName>
</protein>